<organism evidence="2 3">
    <name type="scientific">Rhizobium altiplani</name>
    <dbReference type="NCBI Taxonomy" id="1864509"/>
    <lineage>
        <taxon>Bacteria</taxon>
        <taxon>Pseudomonadati</taxon>
        <taxon>Pseudomonadota</taxon>
        <taxon>Alphaproteobacteria</taxon>
        <taxon>Hyphomicrobiales</taxon>
        <taxon>Rhizobiaceae</taxon>
        <taxon>Rhizobium/Agrobacterium group</taxon>
        <taxon>Rhizobium</taxon>
    </lineage>
</organism>
<keyword evidence="1" id="KW-0472">Membrane</keyword>
<reference evidence="2 3" key="1">
    <citation type="submission" date="2015-11" db="EMBL/GenBank/DDBJ databases">
        <title>Draft Genome Sequence of the Strain BR 10423 (Rhizobium sp.) isolated from nodules of Mimosa pudica.</title>
        <authorList>
            <person name="Barauna A.C."/>
            <person name="Zilli J.E."/>
            <person name="Simoes-Araujo J.L."/>
            <person name="Reis V.M."/>
            <person name="James E.K."/>
            <person name="Reis F.B.Jr."/>
            <person name="Rouws L.F."/>
            <person name="Passos S.R."/>
            <person name="Gois S.R."/>
        </authorList>
    </citation>
    <scope>NUCLEOTIDE SEQUENCE [LARGE SCALE GENOMIC DNA]</scope>
    <source>
        <strain evidence="2 3">BR10423</strain>
    </source>
</reference>
<gene>
    <name evidence="2" type="ORF">AS026_12520</name>
</gene>
<keyword evidence="1" id="KW-0812">Transmembrane</keyword>
<keyword evidence="1" id="KW-1133">Transmembrane helix</keyword>
<feature type="transmembrane region" description="Helical" evidence="1">
    <location>
        <begin position="56"/>
        <end position="78"/>
    </location>
</feature>
<protein>
    <submittedName>
        <fullName evidence="2">Uncharacterized protein</fullName>
    </submittedName>
</protein>
<comment type="caution">
    <text evidence="2">The sequence shown here is derived from an EMBL/GenBank/DDBJ whole genome shotgun (WGS) entry which is preliminary data.</text>
</comment>
<dbReference type="EMBL" id="LNCD01000101">
    <property type="protein sequence ID" value="KWV47980.1"/>
    <property type="molecule type" value="Genomic_DNA"/>
</dbReference>
<name>A0A109JFL5_9HYPH</name>
<dbReference type="AlphaFoldDB" id="A0A109JFL5"/>
<sequence>MPKLPVVGISWTKGRNMEFISRFVDQPMLQGASRALQIWHEKSRRSPDELGPAWELIVISCLIAASCWLLSGTGWLIAASTLMLLSFRPAWTLLAGPKRGEYDARAYRARAALAIRKRETEWSVRMLVLLISVCLPMIARAGDQSGELFIFGAGVWFVLTVPVNAYLAAAEPPKPNDGDFAFTRNRTLAAV</sequence>
<evidence type="ECO:0000256" key="1">
    <source>
        <dbReference type="SAM" id="Phobius"/>
    </source>
</evidence>
<evidence type="ECO:0000313" key="3">
    <source>
        <dbReference type="Proteomes" id="UP000068164"/>
    </source>
</evidence>
<keyword evidence="3" id="KW-1185">Reference proteome</keyword>
<feature type="transmembrane region" description="Helical" evidence="1">
    <location>
        <begin position="148"/>
        <end position="167"/>
    </location>
</feature>
<evidence type="ECO:0000313" key="2">
    <source>
        <dbReference type="EMBL" id="KWV47980.1"/>
    </source>
</evidence>
<dbReference type="OrthoDB" id="8397174at2"/>
<accession>A0A109JFL5</accession>
<proteinExistence type="predicted"/>
<dbReference type="Proteomes" id="UP000068164">
    <property type="component" value="Unassembled WGS sequence"/>
</dbReference>